<feature type="transmembrane region" description="Helical" evidence="1">
    <location>
        <begin position="110"/>
        <end position="128"/>
    </location>
</feature>
<gene>
    <name evidence="2" type="ORF">PL8927_140221</name>
</gene>
<feature type="transmembrane region" description="Helical" evidence="1">
    <location>
        <begin position="168"/>
        <end position="189"/>
    </location>
</feature>
<accession>A0A7Z9DW29</accession>
<name>A0A7Z9DW29_9CYAN</name>
<dbReference type="PANTHER" id="PTHR20992:SF9">
    <property type="entry name" value="AT15442P-RELATED"/>
    <property type="match status" value="1"/>
</dbReference>
<organism evidence="2 3">
    <name type="scientific">Planktothrix serta PCC 8927</name>
    <dbReference type="NCBI Taxonomy" id="671068"/>
    <lineage>
        <taxon>Bacteria</taxon>
        <taxon>Bacillati</taxon>
        <taxon>Cyanobacteriota</taxon>
        <taxon>Cyanophyceae</taxon>
        <taxon>Oscillatoriophycideae</taxon>
        <taxon>Oscillatoriales</taxon>
        <taxon>Microcoleaceae</taxon>
        <taxon>Planktothrix</taxon>
    </lineage>
</organism>
<evidence type="ECO:0008006" key="4">
    <source>
        <dbReference type="Google" id="ProtNLM"/>
    </source>
</evidence>
<protein>
    <recommendedName>
        <fullName evidence="4">TIGR00341 family protein</fullName>
    </recommendedName>
</protein>
<feature type="transmembrane region" description="Helical" evidence="1">
    <location>
        <begin position="204"/>
        <end position="224"/>
    </location>
</feature>
<comment type="caution">
    <text evidence="2">The sequence shown here is derived from an EMBL/GenBank/DDBJ whole genome shotgun (WGS) entry which is preliminary data.</text>
</comment>
<dbReference type="AlphaFoldDB" id="A0A7Z9DW29"/>
<feature type="transmembrane region" description="Helical" evidence="1">
    <location>
        <begin position="231"/>
        <end position="256"/>
    </location>
</feature>
<feature type="transmembrane region" description="Helical" evidence="1">
    <location>
        <begin position="304"/>
        <end position="325"/>
    </location>
</feature>
<keyword evidence="1" id="KW-0472">Membrane</keyword>
<feature type="transmembrane region" description="Helical" evidence="1">
    <location>
        <begin position="268"/>
        <end position="292"/>
    </location>
</feature>
<dbReference type="Pfam" id="PF04087">
    <property type="entry name" value="DUF389"/>
    <property type="match status" value="1"/>
</dbReference>
<dbReference type="RefSeq" id="WP_083617717.1">
    <property type="nucleotide sequence ID" value="NZ_LR734832.1"/>
</dbReference>
<feature type="transmembrane region" description="Helical" evidence="1">
    <location>
        <begin position="134"/>
        <end position="156"/>
    </location>
</feature>
<dbReference type="InterPro" id="IPR005240">
    <property type="entry name" value="DUF389"/>
</dbReference>
<evidence type="ECO:0000256" key="1">
    <source>
        <dbReference type="SAM" id="Phobius"/>
    </source>
</evidence>
<reference evidence="2" key="1">
    <citation type="submission" date="2019-10" db="EMBL/GenBank/DDBJ databases">
        <authorList>
            <consortium name="Genoscope - CEA"/>
            <person name="William W."/>
        </authorList>
    </citation>
    <scope>NUCLEOTIDE SEQUENCE [LARGE SCALE GENOMIC DNA]</scope>
    <source>
        <strain evidence="2">BBR_PRJEB10992</strain>
    </source>
</reference>
<keyword evidence="3" id="KW-1185">Reference proteome</keyword>
<proteinExistence type="predicted"/>
<sequence length="428" mass="46225">MRQLLVQVPRGWGKTVLDIAQDSKGTNLVQFEAYSDEQPIDVVIIHVSNQKVGKLLDQLEAIDNLHITMFPHGVIALKPPASETAQQVTDVQERSPIEVFIGGLQSIGSWRGFLGYAATAGVVVWIGLYTNRIYLLTAAMLIAPFAGPAMNVAIATAKGDKILLKRSLLRYFVALLVTILVAAFLSLIFQQQIPTSLMVENSQISTVSVLIPIAAGIAGAVNLMQSERSSLVSGAATGMLVAASLAPPAGLVGMAGAIGRWDMSINGIFLLLLQLVGINLSASIIFRIYGLSSDGVRYQRGQKWLFPTSLIVTLVGLISLLTWQLSSSPALQRSSRSQRATAQIQKAVSESQLAELIEANVRFTRPSINNQNTLLGVVYVQRQSGVTASDQEIRQRLTQSIQNRLVQQGFNVTPLIDVSVLNSPENSQ</sequence>
<keyword evidence="1" id="KW-1133">Transmembrane helix</keyword>
<evidence type="ECO:0000313" key="2">
    <source>
        <dbReference type="EMBL" id="VXD11651.1"/>
    </source>
</evidence>
<dbReference type="Proteomes" id="UP000184550">
    <property type="component" value="Unassembled WGS sequence"/>
</dbReference>
<dbReference type="PANTHER" id="PTHR20992">
    <property type="entry name" value="AT15442P-RELATED"/>
    <property type="match status" value="1"/>
</dbReference>
<dbReference type="EMBL" id="CZCU02000046">
    <property type="protein sequence ID" value="VXD11651.1"/>
    <property type="molecule type" value="Genomic_DNA"/>
</dbReference>
<keyword evidence="1" id="KW-0812">Transmembrane</keyword>
<evidence type="ECO:0000313" key="3">
    <source>
        <dbReference type="Proteomes" id="UP000184550"/>
    </source>
</evidence>
<dbReference type="OrthoDB" id="847959at2"/>